<reference evidence="1 2" key="1">
    <citation type="journal article" date="2017" name="BMC Biol.">
        <title>Genomic innovations, transcriptional plasticity and gene loss underlying the evolution and divergence of two highly polyphagous and invasive Helicoverpa pest species.</title>
        <authorList>
            <person name="Pearce S.L."/>
            <person name="Clarke D.F."/>
            <person name="East P.D."/>
            <person name="Elfekih S."/>
            <person name="Gordon K.H."/>
            <person name="Jermiin L.S."/>
            <person name="McGaughran A."/>
            <person name="Oakeshott J.G."/>
            <person name="Papanikolaou A."/>
            <person name="Perera O.P."/>
            <person name="Rane R.V."/>
            <person name="Richards S."/>
            <person name="Tay W.T."/>
            <person name="Walsh T.K."/>
            <person name="Anderson A."/>
            <person name="Anderson C.J."/>
            <person name="Asgari S."/>
            <person name="Board P.G."/>
            <person name="Bretschneider A."/>
            <person name="Campbell P.M."/>
            <person name="Chertemps T."/>
            <person name="Christeller J.T."/>
            <person name="Coppin C.W."/>
            <person name="Downes S.J."/>
            <person name="Duan G."/>
            <person name="Farnsworth C.A."/>
            <person name="Good R.T."/>
            <person name="Han L.B."/>
            <person name="Han Y.C."/>
            <person name="Hatje K."/>
            <person name="Horne I."/>
            <person name="Huang Y.P."/>
            <person name="Hughes D.S."/>
            <person name="Jacquin-Joly E."/>
            <person name="James W."/>
            <person name="Jhangiani S."/>
            <person name="Kollmar M."/>
            <person name="Kuwar S.S."/>
            <person name="Li S."/>
            <person name="Liu N.Y."/>
            <person name="Maibeche M.T."/>
            <person name="Miller J.R."/>
            <person name="Montagne N."/>
            <person name="Perry T."/>
            <person name="Qu J."/>
            <person name="Song S.V."/>
            <person name="Sutton G.G."/>
            <person name="Vogel H."/>
            <person name="Walenz B.P."/>
            <person name="Xu W."/>
            <person name="Zhang H.J."/>
            <person name="Zou Z."/>
            <person name="Batterham P."/>
            <person name="Edwards O.R."/>
            <person name="Feyereisen R."/>
            <person name="Gibbs R.A."/>
            <person name="Heckel D.G."/>
            <person name="McGrath A."/>
            <person name="Robin C."/>
            <person name="Scherer S.E."/>
            <person name="Worley K.C."/>
            <person name="Wu Y.D."/>
        </authorList>
    </citation>
    <scope>NUCLEOTIDE SEQUENCE [LARGE SCALE GENOMIC DNA]</scope>
    <source>
        <strain evidence="1">Harm_GR_Male_#8</strain>
        <tissue evidence="1">Whole organism</tissue>
    </source>
</reference>
<evidence type="ECO:0000313" key="2">
    <source>
        <dbReference type="Proteomes" id="UP000249218"/>
    </source>
</evidence>
<protein>
    <submittedName>
        <fullName evidence="1">Uncharacterized protein</fullName>
    </submittedName>
</protein>
<sequence>MGLLGAREGCSAACSLPAQRAGGHTRASGARASAAPSCASELPLSDVARDALLTGCAAARCLQATTALLPRSE</sequence>
<evidence type="ECO:0000313" key="1">
    <source>
        <dbReference type="EMBL" id="PZC70718.1"/>
    </source>
</evidence>
<proteinExistence type="predicted"/>
<gene>
    <name evidence="1" type="primary">HaOG215014</name>
    <name evidence="1" type="ORF">B5X24_HaOG215014</name>
</gene>
<dbReference type="EMBL" id="KZ150483">
    <property type="protein sequence ID" value="PZC70718.1"/>
    <property type="molecule type" value="Genomic_DNA"/>
</dbReference>
<name>A0A2W1B3S8_HELAM</name>
<organism evidence="1 2">
    <name type="scientific">Helicoverpa armigera</name>
    <name type="common">Cotton bollworm</name>
    <name type="synonym">Heliothis armigera</name>
    <dbReference type="NCBI Taxonomy" id="29058"/>
    <lineage>
        <taxon>Eukaryota</taxon>
        <taxon>Metazoa</taxon>
        <taxon>Ecdysozoa</taxon>
        <taxon>Arthropoda</taxon>
        <taxon>Hexapoda</taxon>
        <taxon>Insecta</taxon>
        <taxon>Pterygota</taxon>
        <taxon>Neoptera</taxon>
        <taxon>Endopterygota</taxon>
        <taxon>Lepidoptera</taxon>
        <taxon>Glossata</taxon>
        <taxon>Ditrysia</taxon>
        <taxon>Noctuoidea</taxon>
        <taxon>Noctuidae</taxon>
        <taxon>Heliothinae</taxon>
        <taxon>Helicoverpa</taxon>
    </lineage>
</organism>
<accession>A0A2W1B3S8</accession>
<keyword evidence="2" id="KW-1185">Reference proteome</keyword>
<dbReference type="Proteomes" id="UP000249218">
    <property type="component" value="Unassembled WGS sequence"/>
</dbReference>
<dbReference type="AlphaFoldDB" id="A0A2W1B3S8"/>